<dbReference type="PANTHER" id="PTHR13966:SF5">
    <property type="entry name" value="ENDONUCLEASE G, MITOCHONDRIAL"/>
    <property type="match status" value="1"/>
</dbReference>
<keyword evidence="5 10" id="KW-0255">Endonuclease</keyword>
<dbReference type="GO" id="GO:0004519">
    <property type="term" value="F:endonuclease activity"/>
    <property type="evidence" value="ECO:0007669"/>
    <property type="project" value="UniProtKB-UniRule"/>
</dbReference>
<evidence type="ECO:0000256" key="7">
    <source>
        <dbReference type="ARBA" id="ARBA00022842"/>
    </source>
</evidence>
<evidence type="ECO:0000256" key="4">
    <source>
        <dbReference type="ARBA" id="ARBA00022723"/>
    </source>
</evidence>
<evidence type="ECO:0000256" key="1">
    <source>
        <dbReference type="ARBA" id="ARBA00001946"/>
    </source>
</evidence>
<dbReference type="EC" id="3.1.30.-" evidence="10"/>
<keyword evidence="4 9" id="KW-0479">Metal-binding</keyword>
<evidence type="ECO:0000256" key="2">
    <source>
        <dbReference type="ARBA" id="ARBA00010052"/>
    </source>
</evidence>
<dbReference type="SUPFAM" id="SSF54060">
    <property type="entry name" value="His-Me finger endonucleases"/>
    <property type="match status" value="1"/>
</dbReference>
<evidence type="ECO:0000256" key="5">
    <source>
        <dbReference type="ARBA" id="ARBA00022759"/>
    </source>
</evidence>
<name>A0AA97AMT2_9CYAN</name>
<evidence type="ECO:0000256" key="3">
    <source>
        <dbReference type="ARBA" id="ARBA00022722"/>
    </source>
</evidence>
<comment type="cofactor">
    <cofactor evidence="1 10">
        <name>Mg(2+)</name>
        <dbReference type="ChEBI" id="CHEBI:18420"/>
    </cofactor>
</comment>
<accession>A0AA97AMT2</accession>
<keyword evidence="6 10" id="KW-0378">Hydrolase</keyword>
<keyword evidence="3 10" id="KW-0540">Nuclease</keyword>
<reference evidence="13" key="1">
    <citation type="submission" date="2020-05" db="EMBL/GenBank/DDBJ databases">
        <authorList>
            <person name="Zhu T."/>
            <person name="Keshari N."/>
            <person name="Lu X."/>
        </authorList>
    </citation>
    <scope>NUCLEOTIDE SEQUENCE</scope>
    <source>
        <strain evidence="13">NK1-12</strain>
    </source>
</reference>
<dbReference type="InterPro" id="IPR001604">
    <property type="entry name" value="Endo_G_ENPP1-like_dom"/>
</dbReference>
<dbReference type="RefSeq" id="WP_316432235.1">
    <property type="nucleotide sequence ID" value="NZ_CP053586.1"/>
</dbReference>
<feature type="domain" description="DNA/RNA non-specific endonuclease/pyrophosphatase/phosphodiesterase" evidence="12">
    <location>
        <begin position="58"/>
        <end position="268"/>
    </location>
</feature>
<dbReference type="PROSITE" id="PS01070">
    <property type="entry name" value="NUCLEASE_NON_SPEC"/>
    <property type="match status" value="1"/>
</dbReference>
<dbReference type="SMART" id="SM00477">
    <property type="entry name" value="NUC"/>
    <property type="match status" value="1"/>
</dbReference>
<evidence type="ECO:0000259" key="11">
    <source>
        <dbReference type="SMART" id="SM00477"/>
    </source>
</evidence>
<evidence type="ECO:0000256" key="10">
    <source>
        <dbReference type="RuleBase" id="RU366055"/>
    </source>
</evidence>
<dbReference type="SMART" id="SM00892">
    <property type="entry name" value="Endonuclease_NS"/>
    <property type="match status" value="1"/>
</dbReference>
<dbReference type="EMBL" id="CP053586">
    <property type="protein sequence ID" value="WNZ26042.1"/>
    <property type="molecule type" value="Genomic_DNA"/>
</dbReference>
<gene>
    <name evidence="13" type="ORF">HJG54_26595</name>
</gene>
<dbReference type="CDD" id="cd00091">
    <property type="entry name" value="NUC"/>
    <property type="match status" value="1"/>
</dbReference>
<evidence type="ECO:0000313" key="13">
    <source>
        <dbReference type="EMBL" id="WNZ26042.1"/>
    </source>
</evidence>
<evidence type="ECO:0000256" key="9">
    <source>
        <dbReference type="PIRSR" id="PIRSR640255-2"/>
    </source>
</evidence>
<dbReference type="PROSITE" id="PS51257">
    <property type="entry name" value="PROKAR_LIPOPROTEIN"/>
    <property type="match status" value="1"/>
</dbReference>
<dbReference type="InterPro" id="IPR040255">
    <property type="entry name" value="Non-specific_endonuclease"/>
</dbReference>
<dbReference type="GO" id="GO:0003676">
    <property type="term" value="F:nucleic acid binding"/>
    <property type="evidence" value="ECO:0007669"/>
    <property type="project" value="InterPro"/>
</dbReference>
<evidence type="ECO:0000256" key="8">
    <source>
        <dbReference type="PIRSR" id="PIRSR640255-1"/>
    </source>
</evidence>
<dbReference type="InterPro" id="IPR018524">
    <property type="entry name" value="DNA/RNA_endonuclease_AS"/>
</dbReference>
<organism evidence="13">
    <name type="scientific">Leptolyngbya sp. NK1-12</name>
    <dbReference type="NCBI Taxonomy" id="2547451"/>
    <lineage>
        <taxon>Bacteria</taxon>
        <taxon>Bacillati</taxon>
        <taxon>Cyanobacteriota</taxon>
        <taxon>Cyanophyceae</taxon>
        <taxon>Leptolyngbyales</taxon>
        <taxon>Leptolyngbyaceae</taxon>
        <taxon>Leptolyngbya group</taxon>
        <taxon>Leptolyngbya</taxon>
    </lineage>
</organism>
<proteinExistence type="inferred from homology"/>
<dbReference type="InterPro" id="IPR044925">
    <property type="entry name" value="His-Me_finger_sf"/>
</dbReference>
<evidence type="ECO:0000259" key="12">
    <source>
        <dbReference type="SMART" id="SM00892"/>
    </source>
</evidence>
<sequence length="278" mass="30671">MKFGQRLWQRLGMLGLAILLSSCTMLLNPASIGQDSPHLLLGNPSGATIFNAKNYLISRPQYALSYNRDKGIPNWASWQLNQNWLGQLPRPPFEPDASLPSGWYQVQPRDYTGTGFDRGHLIPAADRNGSETDSKSVFVMTNILPQAPDNNQGPWERLESYCRELARQGKELYIIAGGHGEGGIGLKGKRTAIAAGKITVPDQLWKIVVVLDRPGLGVESLKTETPVIAVIMPNQQGIKEMAWKSYRTSIDAIEQLTGYDFLTTVPEPIQSVLEAKAN</sequence>
<dbReference type="InterPro" id="IPR020821">
    <property type="entry name" value="ENPP1-3/EXOG-like_nuc-like"/>
</dbReference>
<evidence type="ECO:0000256" key="6">
    <source>
        <dbReference type="ARBA" id="ARBA00022801"/>
    </source>
</evidence>
<dbReference type="Gene3D" id="3.40.570.10">
    <property type="entry name" value="Extracellular Endonuclease, subunit A"/>
    <property type="match status" value="1"/>
</dbReference>
<comment type="similarity">
    <text evidence="2 10">Belongs to the DNA/RNA non-specific endonuclease family.</text>
</comment>
<keyword evidence="7" id="KW-0460">Magnesium</keyword>
<feature type="binding site" evidence="9">
    <location>
        <position position="151"/>
    </location>
    <ligand>
        <name>Mg(2+)</name>
        <dbReference type="ChEBI" id="CHEBI:18420"/>
        <note>catalytic</note>
    </ligand>
</feature>
<dbReference type="AlphaFoldDB" id="A0AA97AMT2"/>
<dbReference type="PANTHER" id="PTHR13966">
    <property type="entry name" value="ENDONUCLEASE RELATED"/>
    <property type="match status" value="1"/>
</dbReference>
<feature type="active site" description="Proton acceptor" evidence="8">
    <location>
        <position position="120"/>
    </location>
</feature>
<protein>
    <recommendedName>
        <fullName evidence="10">Endonuclease</fullName>
        <ecNumber evidence="10">3.1.30.-</ecNumber>
    </recommendedName>
</protein>
<dbReference type="GO" id="GO:0046872">
    <property type="term" value="F:metal ion binding"/>
    <property type="evidence" value="ECO:0007669"/>
    <property type="project" value="UniProtKB-KW"/>
</dbReference>
<dbReference type="InterPro" id="IPR044929">
    <property type="entry name" value="DNA/RNA_non-sp_Endonuclease_sf"/>
</dbReference>
<dbReference type="GO" id="GO:0016787">
    <property type="term" value="F:hydrolase activity"/>
    <property type="evidence" value="ECO:0007669"/>
    <property type="project" value="UniProtKB-KW"/>
</dbReference>
<dbReference type="Pfam" id="PF01223">
    <property type="entry name" value="Endonuclease_NS"/>
    <property type="match status" value="1"/>
</dbReference>
<feature type="domain" description="ENPP1-3/EXOG-like endonuclease/phosphodiesterase" evidence="11">
    <location>
        <begin position="59"/>
        <end position="268"/>
    </location>
</feature>